<evidence type="ECO:0000256" key="2">
    <source>
        <dbReference type="SAM" id="Coils"/>
    </source>
</evidence>
<protein>
    <recommendedName>
        <fullName evidence="4">Translin-associated factor X-interacting protein 1 N-terminal domain-containing protein</fullName>
    </recommendedName>
</protein>
<evidence type="ECO:0000256" key="1">
    <source>
        <dbReference type="ARBA" id="ARBA00023054"/>
    </source>
</evidence>
<organism evidence="5 6">
    <name type="scientific">Tegillarca granosa</name>
    <name type="common">Malaysian cockle</name>
    <name type="synonym">Anadara granosa</name>
    <dbReference type="NCBI Taxonomy" id="220873"/>
    <lineage>
        <taxon>Eukaryota</taxon>
        <taxon>Metazoa</taxon>
        <taxon>Spiralia</taxon>
        <taxon>Lophotrochozoa</taxon>
        <taxon>Mollusca</taxon>
        <taxon>Bivalvia</taxon>
        <taxon>Autobranchia</taxon>
        <taxon>Pteriomorphia</taxon>
        <taxon>Arcoida</taxon>
        <taxon>Arcoidea</taxon>
        <taxon>Arcidae</taxon>
        <taxon>Tegillarca</taxon>
    </lineage>
</organism>
<keyword evidence="6" id="KW-1185">Reference proteome</keyword>
<dbReference type="PANTHER" id="PTHR34916:SF1">
    <property type="entry name" value="GI:13385330"/>
    <property type="match status" value="1"/>
</dbReference>
<evidence type="ECO:0000256" key="3">
    <source>
        <dbReference type="SAM" id="MobiDB-lite"/>
    </source>
</evidence>
<dbReference type="Proteomes" id="UP001217089">
    <property type="component" value="Unassembled WGS sequence"/>
</dbReference>
<feature type="coiled-coil region" evidence="2">
    <location>
        <begin position="338"/>
        <end position="369"/>
    </location>
</feature>
<dbReference type="EMBL" id="JARBDR010000337">
    <property type="protein sequence ID" value="KAJ8314475.1"/>
    <property type="molecule type" value="Genomic_DNA"/>
</dbReference>
<dbReference type="PANTHER" id="PTHR34916">
    <property type="entry name" value="GI:13385330"/>
    <property type="match status" value="1"/>
</dbReference>
<feature type="domain" description="Translin-associated factor X-interacting protein 1 N-terminal" evidence="4">
    <location>
        <begin position="251"/>
        <end position="363"/>
    </location>
</feature>
<evidence type="ECO:0000259" key="4">
    <source>
        <dbReference type="Pfam" id="PF15739"/>
    </source>
</evidence>
<reference evidence="5 6" key="1">
    <citation type="submission" date="2022-12" db="EMBL/GenBank/DDBJ databases">
        <title>Chromosome-level genome of Tegillarca granosa.</title>
        <authorList>
            <person name="Kim J."/>
        </authorList>
    </citation>
    <scope>NUCLEOTIDE SEQUENCE [LARGE SCALE GENOMIC DNA]</scope>
    <source>
        <strain evidence="5">Teg-2019</strain>
        <tissue evidence="5">Adductor muscle</tissue>
    </source>
</reference>
<proteinExistence type="predicted"/>
<name>A0ABQ9FFM9_TEGGR</name>
<evidence type="ECO:0000313" key="5">
    <source>
        <dbReference type="EMBL" id="KAJ8314475.1"/>
    </source>
</evidence>
<accession>A0ABQ9FFM9</accession>
<feature type="coiled-coil region" evidence="2">
    <location>
        <begin position="407"/>
        <end position="482"/>
    </location>
</feature>
<evidence type="ECO:0000313" key="6">
    <source>
        <dbReference type="Proteomes" id="UP001217089"/>
    </source>
</evidence>
<feature type="region of interest" description="Disordered" evidence="3">
    <location>
        <begin position="374"/>
        <end position="399"/>
    </location>
</feature>
<keyword evidence="1 2" id="KW-0175">Coiled coil</keyword>
<gene>
    <name evidence="5" type="ORF">KUTeg_006625</name>
</gene>
<sequence>MNFRRVTMTAYKFTSHHQLKDILNNVETVQKKDIQDYAGGHLNENLLYKPPSTWASSKWTAGKDKPMSMVKRSQLVHESKPNEKEKKMKDILYDFSIGTSGTVPMNTARTPSKLKKRYSSKSNLTPITQERIDSAASEKSLYSQLDDGVLVEELKAEEMMIPMPTTSRTLNSAASKKLHPDEFADKLDLKNSASKDFIMTFKHQFMPTHHIGVTKTDQYYKLRAFEYDVLRKQDSSEQNVLSGQKAVEHLERRLEQRLDSMQLFDVGPNFHKLQIYSDVMEDLIEETPTFTYILRCIKTEYDEYISRLLEAQTPQHSKLLRDQVEQMSNRGTSRPKELQDAKDRVEKLEQEAQNSLDKNDRLRKEVEQELQWLAKTPDPPEPKHAPIVTSQKNESPPELEDEVEHVKALILEKLDELNNLRIKLREEHVPLTVCTHLEQCIKETEVEVQKLLKQNEYFERSIAEMEADLKEAIQEADTSERDARRIWRKVNSRRGIPHMQNMSPAGFTDSDDDDDDESKWSWYIS</sequence>
<dbReference type="InterPro" id="IPR032755">
    <property type="entry name" value="TSNAXIP1_N"/>
</dbReference>
<comment type="caution">
    <text evidence="5">The sequence shown here is derived from an EMBL/GenBank/DDBJ whole genome shotgun (WGS) entry which is preliminary data.</text>
</comment>
<feature type="region of interest" description="Disordered" evidence="3">
    <location>
        <begin position="495"/>
        <end position="525"/>
    </location>
</feature>
<dbReference type="Pfam" id="PF15739">
    <property type="entry name" value="TSNAXIP1_N"/>
    <property type="match status" value="1"/>
</dbReference>